<proteinExistence type="predicted"/>
<gene>
    <name evidence="2" type="ORF">RI844_11925</name>
</gene>
<name>A0ABZ0GJZ4_9GAMM</name>
<sequence length="189" mass="21286">MYNKTILVLFFSTISVVSFADIPSELAACKSIEDKELRLQCFDSYIVEQSNTESKVTAEAPQPLVLSSEPESDAIISSAVPPAIDTTQQQKLIQQQEDQQVKQNFGLEHKKTAIEEATESLTFTIAKVKKSVHGKWTLTFTNEQKWVTISSERMKFKPEQKVIVSRGVFNSFLLKISGSNRSVKVKRIK</sequence>
<feature type="chain" id="PRO_5045191050" evidence="1">
    <location>
        <begin position="21"/>
        <end position="189"/>
    </location>
</feature>
<evidence type="ECO:0000256" key="1">
    <source>
        <dbReference type="SAM" id="SignalP"/>
    </source>
</evidence>
<feature type="signal peptide" evidence="1">
    <location>
        <begin position="1"/>
        <end position="20"/>
    </location>
</feature>
<protein>
    <submittedName>
        <fullName evidence="2">Uncharacterized protein</fullName>
    </submittedName>
</protein>
<organism evidence="2 3">
    <name type="scientific">Thalassotalea fonticola</name>
    <dbReference type="NCBI Taxonomy" id="3065649"/>
    <lineage>
        <taxon>Bacteria</taxon>
        <taxon>Pseudomonadati</taxon>
        <taxon>Pseudomonadota</taxon>
        <taxon>Gammaproteobacteria</taxon>
        <taxon>Alteromonadales</taxon>
        <taxon>Colwelliaceae</taxon>
        <taxon>Thalassotalea</taxon>
    </lineage>
</organism>
<accession>A0ABZ0GJZ4</accession>
<evidence type="ECO:0000313" key="2">
    <source>
        <dbReference type="EMBL" id="WOH36078.1"/>
    </source>
</evidence>
<dbReference type="Proteomes" id="UP001301442">
    <property type="component" value="Chromosome"/>
</dbReference>
<keyword evidence="1" id="KW-0732">Signal</keyword>
<dbReference type="EMBL" id="CP136600">
    <property type="protein sequence ID" value="WOH36078.1"/>
    <property type="molecule type" value="Genomic_DNA"/>
</dbReference>
<evidence type="ECO:0000313" key="3">
    <source>
        <dbReference type="Proteomes" id="UP001301442"/>
    </source>
</evidence>
<reference evidence="2 3" key="1">
    <citation type="submission" date="2023-09" db="EMBL/GenBank/DDBJ databases">
        <authorList>
            <person name="Qi X."/>
        </authorList>
    </citation>
    <scope>NUCLEOTIDE SEQUENCE [LARGE SCALE GENOMIC DNA]</scope>
    <source>
        <strain evidence="2 3">S1-1</strain>
    </source>
</reference>
<keyword evidence="3" id="KW-1185">Reference proteome</keyword>
<dbReference type="RefSeq" id="WP_348394892.1">
    <property type="nucleotide sequence ID" value="NZ_CP136600.1"/>
</dbReference>